<sequence length="109" mass="11700">MHCFNGYNPDTEVPDLSGKVILITGAHIYFTGRNQQAADAILAQFPPSHSTNTTRVTFIPCNMASLADIRAAAASSKSGALKKDRIMKPSLVNSDKVYSNEAMKARVSG</sequence>
<reference evidence="1" key="1">
    <citation type="submission" date="2022-08" db="EMBL/GenBank/DDBJ databases">
        <title>Genome Sequence of Lecanicillium fungicola.</title>
        <authorList>
            <person name="Buettner E."/>
        </authorList>
    </citation>
    <scope>NUCLEOTIDE SEQUENCE</scope>
    <source>
        <strain evidence="1">Babe33</strain>
    </source>
</reference>
<evidence type="ECO:0000313" key="2">
    <source>
        <dbReference type="Proteomes" id="UP001143910"/>
    </source>
</evidence>
<evidence type="ECO:0000313" key="1">
    <source>
        <dbReference type="EMBL" id="KAJ2970850.1"/>
    </source>
</evidence>
<organism evidence="1 2">
    <name type="scientific">Zarea fungicola</name>
    <dbReference type="NCBI Taxonomy" id="93591"/>
    <lineage>
        <taxon>Eukaryota</taxon>
        <taxon>Fungi</taxon>
        <taxon>Dikarya</taxon>
        <taxon>Ascomycota</taxon>
        <taxon>Pezizomycotina</taxon>
        <taxon>Sordariomycetes</taxon>
        <taxon>Hypocreomycetidae</taxon>
        <taxon>Hypocreales</taxon>
        <taxon>Cordycipitaceae</taxon>
        <taxon>Zarea</taxon>
    </lineage>
</organism>
<gene>
    <name evidence="1" type="ORF">NQ176_g7985</name>
</gene>
<dbReference type="EMBL" id="JANJQO010001456">
    <property type="protein sequence ID" value="KAJ2970850.1"/>
    <property type="molecule type" value="Genomic_DNA"/>
</dbReference>
<dbReference type="Proteomes" id="UP001143910">
    <property type="component" value="Unassembled WGS sequence"/>
</dbReference>
<protein>
    <submittedName>
        <fullName evidence="1">Uncharacterized protein</fullName>
    </submittedName>
</protein>
<accession>A0ACC1MV06</accession>
<keyword evidence="2" id="KW-1185">Reference proteome</keyword>
<proteinExistence type="predicted"/>
<name>A0ACC1MV06_9HYPO</name>
<comment type="caution">
    <text evidence="1">The sequence shown here is derived from an EMBL/GenBank/DDBJ whole genome shotgun (WGS) entry which is preliminary data.</text>
</comment>